<evidence type="ECO:0000256" key="1">
    <source>
        <dbReference type="SAM" id="SignalP"/>
    </source>
</evidence>
<dbReference type="GO" id="GO:0042597">
    <property type="term" value="C:periplasmic space"/>
    <property type="evidence" value="ECO:0007669"/>
    <property type="project" value="UniProtKB-ARBA"/>
</dbReference>
<dbReference type="SUPFAM" id="SSF53850">
    <property type="entry name" value="Periplasmic binding protein-like II"/>
    <property type="match status" value="1"/>
</dbReference>
<feature type="signal peptide" evidence="1">
    <location>
        <begin position="1"/>
        <end position="22"/>
    </location>
</feature>
<dbReference type="AlphaFoldDB" id="F5XSU0"/>
<dbReference type="OrthoDB" id="9046151at2"/>
<accession>F5XSU0</accession>
<proteinExistence type="predicted"/>
<organism evidence="3 4">
    <name type="scientific">Microlunatus phosphovorus (strain ATCC 700054 / DSM 10555 / JCM 9379 / NBRC 101784 / NCIMB 13414 / VKM Ac-1990 / NM-1)</name>
    <dbReference type="NCBI Taxonomy" id="1032480"/>
    <lineage>
        <taxon>Bacteria</taxon>
        <taxon>Bacillati</taxon>
        <taxon>Actinomycetota</taxon>
        <taxon>Actinomycetes</taxon>
        <taxon>Propionibacteriales</taxon>
        <taxon>Propionibacteriaceae</taxon>
        <taxon>Microlunatus</taxon>
    </lineage>
</organism>
<dbReference type="EMBL" id="AP012204">
    <property type="protein sequence ID" value="BAK37348.1"/>
    <property type="molecule type" value="Genomic_DNA"/>
</dbReference>
<dbReference type="Gene3D" id="3.40.190.10">
    <property type="entry name" value="Periplasmic binding protein-like II"/>
    <property type="match status" value="1"/>
</dbReference>
<protein>
    <submittedName>
        <fullName evidence="3">Putative peptide ABC transporter substrate-binding protein</fullName>
    </submittedName>
</protein>
<dbReference type="InterPro" id="IPR030678">
    <property type="entry name" value="Peptide/Ni-bd"/>
</dbReference>
<dbReference type="STRING" id="1032480.MLP_43340"/>
<dbReference type="PROSITE" id="PS51257">
    <property type="entry name" value="PROKAR_LIPOPROTEIN"/>
    <property type="match status" value="1"/>
</dbReference>
<gene>
    <name evidence="3" type="ordered locus">MLP_43340</name>
</gene>
<dbReference type="Gene3D" id="3.10.105.10">
    <property type="entry name" value="Dipeptide-binding Protein, Domain 3"/>
    <property type="match status" value="1"/>
</dbReference>
<feature type="chain" id="PRO_5003334664" evidence="1">
    <location>
        <begin position="23"/>
        <end position="550"/>
    </location>
</feature>
<dbReference type="GO" id="GO:0015833">
    <property type="term" value="P:peptide transport"/>
    <property type="evidence" value="ECO:0007669"/>
    <property type="project" value="TreeGrafter"/>
</dbReference>
<dbReference type="Proteomes" id="UP000007947">
    <property type="component" value="Chromosome"/>
</dbReference>
<dbReference type="eggNOG" id="COG4166">
    <property type="taxonomic scope" value="Bacteria"/>
</dbReference>
<dbReference type="RefSeq" id="WP_013865182.1">
    <property type="nucleotide sequence ID" value="NC_015635.1"/>
</dbReference>
<evidence type="ECO:0000259" key="2">
    <source>
        <dbReference type="Pfam" id="PF00496"/>
    </source>
</evidence>
<keyword evidence="4" id="KW-1185">Reference proteome</keyword>
<evidence type="ECO:0000313" key="4">
    <source>
        <dbReference type="Proteomes" id="UP000007947"/>
    </source>
</evidence>
<dbReference type="GO" id="GO:0043190">
    <property type="term" value="C:ATP-binding cassette (ABC) transporter complex"/>
    <property type="evidence" value="ECO:0007669"/>
    <property type="project" value="InterPro"/>
</dbReference>
<dbReference type="KEGG" id="mph:MLP_43340"/>
<keyword evidence="1" id="KW-0732">Signal</keyword>
<name>F5XSU0_MICPN</name>
<dbReference type="Gene3D" id="3.90.76.10">
    <property type="entry name" value="Dipeptide-binding Protein, Domain 1"/>
    <property type="match status" value="1"/>
</dbReference>
<dbReference type="PIRSF" id="PIRSF002741">
    <property type="entry name" value="MppA"/>
    <property type="match status" value="1"/>
</dbReference>
<evidence type="ECO:0000313" key="3">
    <source>
        <dbReference type="EMBL" id="BAK37348.1"/>
    </source>
</evidence>
<dbReference type="CDD" id="cd00995">
    <property type="entry name" value="PBP2_NikA_DppA_OppA_like"/>
    <property type="match status" value="1"/>
</dbReference>
<dbReference type="InterPro" id="IPR000914">
    <property type="entry name" value="SBP_5_dom"/>
</dbReference>
<dbReference type="PANTHER" id="PTHR30290">
    <property type="entry name" value="PERIPLASMIC BINDING COMPONENT OF ABC TRANSPORTER"/>
    <property type="match status" value="1"/>
</dbReference>
<dbReference type="PANTHER" id="PTHR30290:SF83">
    <property type="entry name" value="ABC TRANSPORTER SUBSTRATE-BINDING PROTEIN"/>
    <property type="match status" value="1"/>
</dbReference>
<feature type="domain" description="Solute-binding protein family 5" evidence="2">
    <location>
        <begin position="86"/>
        <end position="471"/>
    </location>
</feature>
<dbReference type="Pfam" id="PF00496">
    <property type="entry name" value="SBP_bac_5"/>
    <property type="match status" value="1"/>
</dbReference>
<dbReference type="InterPro" id="IPR039424">
    <property type="entry name" value="SBP_5"/>
</dbReference>
<sequence length="550" mass="58831">MRGRARAVLAVGVTTVALFAAACSGGSGESPGTENEGGQAGGEIVINGCTPENPLIPGATSETCGGNVIDAFTAKLVHYNTETAAPEMDIAESIETSDNQNFTVKLKAGYKFQDGTDVKAKNFVDAWNFTSYGPNGQAGSYFFGPIEGYGDLQCGTKSDGTADCEGKAPKAKEMSGLKVVDDTSFTIKTSEKVSNLPVRLGYSAFSPLPDSFFSDRKAYEAKPIGAGPFQIDSISATETVLSKFADYSGAQKPQVDKITFRVYQDDAAAYADVVGNNLDYTNNIPTDQRIDGQFQNDLPDRNLIREGGRYAEIVFSPYDPQLKDNLKLRQALSLAVDRNLIAEQIFGGTVKPADGWVSPVVDGYKAGACGEYCTYDAAKAKSLYEEAGGYKGTLTLTINGDGGHGPWAEAACNSIKNATGANCQVNTVPDFAQFNKFVDAKDWKGLIRSGWQMDYPSIENFLAPRFAKGADSNWAQYDNPAFDKKLAEAAAATDPAQANTLYQEAEAMLGQDLPTSPMWYPATVVGWSDKVTNVKVNAFGVLDYSAITVK</sequence>
<dbReference type="HOGENOM" id="CLU_017028_0_3_11"/>
<dbReference type="GO" id="GO:1904680">
    <property type="term" value="F:peptide transmembrane transporter activity"/>
    <property type="evidence" value="ECO:0007669"/>
    <property type="project" value="TreeGrafter"/>
</dbReference>
<reference evidence="3 4" key="1">
    <citation type="submission" date="2011-05" db="EMBL/GenBank/DDBJ databases">
        <title>Whole genome sequence of Microlunatus phosphovorus NM-1.</title>
        <authorList>
            <person name="Hosoyama A."/>
            <person name="Sasaki K."/>
            <person name="Harada T."/>
            <person name="Igarashi R."/>
            <person name="Kawakoshi A."/>
            <person name="Sasagawa M."/>
            <person name="Fukada J."/>
            <person name="Nakamura S."/>
            <person name="Katano Y."/>
            <person name="Hanada S."/>
            <person name="Kamagata Y."/>
            <person name="Nakamura N."/>
            <person name="Yamazaki S."/>
            <person name="Fujita N."/>
        </authorList>
    </citation>
    <scope>NUCLEOTIDE SEQUENCE [LARGE SCALE GENOMIC DNA]</scope>
    <source>
        <strain evidence="4">ATCC 700054 / DSM 10555 / JCM 9379 / NBRC 101784 / NCIMB 13414 / VKM Ac-1990 / NM-1</strain>
    </source>
</reference>